<feature type="transmembrane region" description="Helical" evidence="1">
    <location>
        <begin position="253"/>
        <end position="273"/>
    </location>
</feature>
<dbReference type="GO" id="GO:0016747">
    <property type="term" value="F:acyltransferase activity, transferring groups other than amino-acyl groups"/>
    <property type="evidence" value="ECO:0007669"/>
    <property type="project" value="InterPro"/>
</dbReference>
<feature type="transmembrane region" description="Helical" evidence="1">
    <location>
        <begin position="188"/>
        <end position="209"/>
    </location>
</feature>
<feature type="transmembrane region" description="Helical" evidence="1">
    <location>
        <begin position="44"/>
        <end position="64"/>
    </location>
</feature>
<keyword evidence="4" id="KW-1185">Reference proteome</keyword>
<dbReference type="KEGG" id="ckw:CKALI_01180"/>
<keyword evidence="1" id="KW-0472">Membrane</keyword>
<feature type="domain" description="Acyltransferase 3" evidence="2">
    <location>
        <begin position="15"/>
        <end position="337"/>
    </location>
</feature>
<gene>
    <name evidence="3" type="primary">oatA</name>
    <name evidence="3" type="ORF">CKALI_01180</name>
</gene>
<evidence type="ECO:0000313" key="3">
    <source>
        <dbReference type="EMBL" id="QGU01136.1"/>
    </source>
</evidence>
<dbReference type="PANTHER" id="PTHR23028">
    <property type="entry name" value="ACETYLTRANSFERASE"/>
    <property type="match status" value="1"/>
</dbReference>
<feature type="transmembrane region" description="Helical" evidence="1">
    <location>
        <begin position="20"/>
        <end position="38"/>
    </location>
</feature>
<dbReference type="PANTHER" id="PTHR23028:SF53">
    <property type="entry name" value="ACYL_TRANSF_3 DOMAIN-CONTAINING PROTEIN"/>
    <property type="match status" value="1"/>
</dbReference>
<feature type="transmembrane region" description="Helical" evidence="1">
    <location>
        <begin position="132"/>
        <end position="152"/>
    </location>
</feature>
<dbReference type="GO" id="GO:0009103">
    <property type="term" value="P:lipopolysaccharide biosynthetic process"/>
    <property type="evidence" value="ECO:0007669"/>
    <property type="project" value="TreeGrafter"/>
</dbReference>
<protein>
    <submittedName>
        <fullName evidence="3">O-acetyltransferase OatA</fullName>
        <ecNumber evidence="3">2.3.1.-</ecNumber>
    </submittedName>
</protein>
<evidence type="ECO:0000259" key="2">
    <source>
        <dbReference type="Pfam" id="PF01757"/>
    </source>
</evidence>
<dbReference type="EMBL" id="CP046452">
    <property type="protein sequence ID" value="QGU01136.1"/>
    <property type="molecule type" value="Genomic_DNA"/>
</dbReference>
<sequence length="353" mass="39256">MSTGQAYRASSSFIPSLEGLRAVAAFGIMLTHVAFQTGVRPDSILARFDFFVPVFFALSAFLLWRRYRMTADWRGYLWHRALRILPAYWLTVAGVFLLLPDAFGTGSAAVVANLFLAQIYVPDALAPGLTHLWSLCVEAAFYLVLPLIALALRRHQPRHRIALILTFSALSLGWSFLPFVVASPAPGMANLQIFPISYALWFAIGLIAAELEGRVFVPGPVWPYWVLALVVAWVAAQPWFGPLGLVHPTPGEFLRRVLAGAVFGALFFLPVAWGQRPGVLSSRTMRLLGAWSYGIFLWHVPMLSWVFPLLGILPFSGNFWLVLLVTVLLTVPVAAASYYFVERPVARWGRRGR</sequence>
<evidence type="ECO:0000313" key="4">
    <source>
        <dbReference type="Proteomes" id="UP000427071"/>
    </source>
</evidence>
<dbReference type="EC" id="2.3.1.-" evidence="3"/>
<feature type="transmembrane region" description="Helical" evidence="1">
    <location>
        <begin position="85"/>
        <end position="112"/>
    </location>
</feature>
<dbReference type="GO" id="GO:0016020">
    <property type="term" value="C:membrane"/>
    <property type="evidence" value="ECO:0007669"/>
    <property type="project" value="TreeGrafter"/>
</dbReference>
<dbReference type="Proteomes" id="UP000427071">
    <property type="component" value="Chromosome"/>
</dbReference>
<accession>A0A6B8VQV0</accession>
<reference evidence="4" key="1">
    <citation type="submission" date="2019-11" db="EMBL/GenBank/DDBJ databases">
        <title>Complete genome sequence of Corynebacterium kalinowskii 1959, a novel Corynebacterium species isolated from soil of a small paddock in Vilsendorf, Germany.</title>
        <authorList>
            <person name="Schaffert L."/>
            <person name="Ruwe M."/>
            <person name="Milse J."/>
            <person name="Hanuschka K."/>
            <person name="Ortseifen V."/>
            <person name="Droste J."/>
            <person name="Brandt D."/>
            <person name="Schlueter L."/>
            <person name="Kutter Y."/>
            <person name="Vinke S."/>
            <person name="Viehoefer P."/>
            <person name="Jacob L."/>
            <person name="Luebke N.-C."/>
            <person name="Schulte-Berndt E."/>
            <person name="Hain C."/>
            <person name="Linder M."/>
            <person name="Schmidt P."/>
            <person name="Wollenschlaeger L."/>
            <person name="Luttermann T."/>
            <person name="Thieme E."/>
            <person name="Hassa J."/>
            <person name="Haak M."/>
            <person name="Wittchen M."/>
            <person name="Mentz A."/>
            <person name="Persicke M."/>
            <person name="Busche T."/>
            <person name="Ruckert C."/>
        </authorList>
    </citation>
    <scope>NUCLEOTIDE SEQUENCE [LARGE SCALE GENOMIC DNA]</scope>
    <source>
        <strain evidence="4">1959</strain>
    </source>
</reference>
<keyword evidence="3" id="KW-0012">Acyltransferase</keyword>
<evidence type="ECO:0000256" key="1">
    <source>
        <dbReference type="SAM" id="Phobius"/>
    </source>
</evidence>
<name>A0A6B8VQV0_9CORY</name>
<keyword evidence="3" id="KW-0808">Transferase</keyword>
<dbReference type="InterPro" id="IPR002656">
    <property type="entry name" value="Acyl_transf_3_dom"/>
</dbReference>
<dbReference type="Pfam" id="PF01757">
    <property type="entry name" value="Acyl_transf_3"/>
    <property type="match status" value="1"/>
</dbReference>
<proteinExistence type="predicted"/>
<feature type="transmembrane region" description="Helical" evidence="1">
    <location>
        <begin position="161"/>
        <end position="182"/>
    </location>
</feature>
<keyword evidence="1" id="KW-1133">Transmembrane helix</keyword>
<feature type="transmembrane region" description="Helical" evidence="1">
    <location>
        <begin position="221"/>
        <end position="241"/>
    </location>
</feature>
<dbReference type="InterPro" id="IPR050879">
    <property type="entry name" value="Acyltransferase_3"/>
</dbReference>
<dbReference type="RefSeq" id="WP_231580499.1">
    <property type="nucleotide sequence ID" value="NZ_CP046452.1"/>
</dbReference>
<dbReference type="AlphaFoldDB" id="A0A6B8VQV0"/>
<organism evidence="3 4">
    <name type="scientific">Corynebacterium kalinowskii</name>
    <dbReference type="NCBI Taxonomy" id="2675216"/>
    <lineage>
        <taxon>Bacteria</taxon>
        <taxon>Bacillati</taxon>
        <taxon>Actinomycetota</taxon>
        <taxon>Actinomycetes</taxon>
        <taxon>Mycobacteriales</taxon>
        <taxon>Corynebacteriaceae</taxon>
        <taxon>Corynebacterium</taxon>
    </lineage>
</organism>
<keyword evidence="1" id="KW-0812">Transmembrane</keyword>
<feature type="transmembrane region" description="Helical" evidence="1">
    <location>
        <begin position="285"/>
        <end position="307"/>
    </location>
</feature>
<feature type="transmembrane region" description="Helical" evidence="1">
    <location>
        <begin position="319"/>
        <end position="341"/>
    </location>
</feature>